<sequence>MRINVLKACHWRTKATAVTISRALCVNEKVSKFQGIKQNLACRSTCKDRRCMYKLVYDSPAKQSKQRAQPIKDIEEIVTTMTEKTKIVFVPYNYLIDPLARRTVGISIENSILIFDEAHNAELIASEAASSSLSSNDIVVAFQSLTIESIQTLQALFMEIDRGLNNFPVSLSGGFTNPGKYIFECFEQFNVNFETCLLVLSMIEEMVEERTVEAIPTELHHNLIRCFRFWAQFVGEQRTTSDVSLCAFARSLCVLPLMLVFVFSQRATIESIVKKYEKVKVCLRFVAAL</sequence>
<evidence type="ECO:0000256" key="2">
    <source>
        <dbReference type="ARBA" id="ARBA00022801"/>
    </source>
</evidence>
<protein>
    <recommendedName>
        <fullName evidence="4">Helicase ATP-binding domain-containing protein</fullName>
    </recommendedName>
</protein>
<dbReference type="GO" id="GO:0003677">
    <property type="term" value="F:DNA binding"/>
    <property type="evidence" value="ECO:0007669"/>
    <property type="project" value="InterPro"/>
</dbReference>
<dbReference type="GO" id="GO:1904430">
    <property type="term" value="P:negative regulation of t-circle formation"/>
    <property type="evidence" value="ECO:0007669"/>
    <property type="project" value="TreeGrafter"/>
</dbReference>
<proteinExistence type="predicted"/>
<dbReference type="Gene3D" id="3.40.50.300">
    <property type="entry name" value="P-loop containing nucleotide triphosphate hydrolases"/>
    <property type="match status" value="1"/>
</dbReference>
<dbReference type="GO" id="GO:0005634">
    <property type="term" value="C:nucleus"/>
    <property type="evidence" value="ECO:0007669"/>
    <property type="project" value="TreeGrafter"/>
</dbReference>
<dbReference type="GO" id="GO:0090657">
    <property type="term" value="P:telomeric loop disassembly"/>
    <property type="evidence" value="ECO:0007669"/>
    <property type="project" value="TreeGrafter"/>
</dbReference>
<comment type="caution">
    <text evidence="5">The sequence shown here is derived from an EMBL/GenBank/DDBJ whole genome shotgun (WGS) entry which is preliminary data.</text>
</comment>
<dbReference type="GO" id="GO:0070182">
    <property type="term" value="F:DNA polymerase binding"/>
    <property type="evidence" value="ECO:0007669"/>
    <property type="project" value="TreeGrafter"/>
</dbReference>
<accession>A0AAU9L1M7</accession>
<evidence type="ECO:0000313" key="6">
    <source>
        <dbReference type="Proteomes" id="UP001160483"/>
    </source>
</evidence>
<dbReference type="InterPro" id="IPR027417">
    <property type="entry name" value="P-loop_NTPase"/>
</dbReference>
<evidence type="ECO:0000313" key="5">
    <source>
        <dbReference type="EMBL" id="CAH0480472.1"/>
    </source>
</evidence>
<evidence type="ECO:0000256" key="1">
    <source>
        <dbReference type="ARBA" id="ARBA00022741"/>
    </source>
</evidence>
<keyword evidence="1" id="KW-0547">Nucleotide-binding</keyword>
<dbReference type="AlphaFoldDB" id="A0AAU9L1M7"/>
<dbReference type="InterPro" id="IPR010614">
    <property type="entry name" value="RAD3-like_helicase_DEAD"/>
</dbReference>
<evidence type="ECO:0000259" key="4">
    <source>
        <dbReference type="PROSITE" id="PS51193"/>
    </source>
</evidence>
<dbReference type="GO" id="GO:0003678">
    <property type="term" value="F:DNA helicase activity"/>
    <property type="evidence" value="ECO:0007669"/>
    <property type="project" value="InterPro"/>
</dbReference>
<dbReference type="GO" id="GO:0005524">
    <property type="term" value="F:ATP binding"/>
    <property type="evidence" value="ECO:0007669"/>
    <property type="project" value="UniProtKB-KW"/>
</dbReference>
<reference evidence="5" key="1">
    <citation type="submission" date="2021-11" db="EMBL/GenBank/DDBJ databases">
        <authorList>
            <person name="Islam A."/>
            <person name="Islam S."/>
            <person name="Flora M.S."/>
            <person name="Rahman M."/>
            <person name="Ziaur R.M."/>
            <person name="Epstein J.H."/>
            <person name="Hassan M."/>
            <person name="Klassen M."/>
            <person name="Woodard K."/>
            <person name="Webb A."/>
            <person name="Webby R.J."/>
            <person name="El Zowalaty M.E."/>
        </authorList>
    </citation>
    <scope>NUCLEOTIDE SEQUENCE</scope>
    <source>
        <strain evidence="5">Pbs3</strain>
    </source>
</reference>
<dbReference type="InterPro" id="IPR045028">
    <property type="entry name" value="DinG/Rad3-like"/>
</dbReference>
<dbReference type="GO" id="GO:0010569">
    <property type="term" value="P:regulation of double-strand break repair via homologous recombination"/>
    <property type="evidence" value="ECO:0007669"/>
    <property type="project" value="TreeGrafter"/>
</dbReference>
<keyword evidence="3" id="KW-0067">ATP-binding</keyword>
<feature type="domain" description="Helicase ATP-binding" evidence="4">
    <location>
        <begin position="1"/>
        <end position="165"/>
    </location>
</feature>
<gene>
    <name evidence="5" type="ORF">PBS003_LOCUS7094</name>
</gene>
<keyword evidence="2" id="KW-0378">Hydrolase</keyword>
<evidence type="ECO:0000256" key="3">
    <source>
        <dbReference type="ARBA" id="ARBA00022840"/>
    </source>
</evidence>
<dbReference type="Proteomes" id="UP001160483">
    <property type="component" value="Unassembled WGS sequence"/>
</dbReference>
<dbReference type="Pfam" id="PF06733">
    <property type="entry name" value="DEAD_2"/>
    <property type="match status" value="1"/>
</dbReference>
<organism evidence="5 6">
    <name type="scientific">Peronospora belbahrii</name>
    <dbReference type="NCBI Taxonomy" id="622444"/>
    <lineage>
        <taxon>Eukaryota</taxon>
        <taxon>Sar</taxon>
        <taxon>Stramenopiles</taxon>
        <taxon>Oomycota</taxon>
        <taxon>Peronosporomycetes</taxon>
        <taxon>Peronosporales</taxon>
        <taxon>Peronosporaceae</taxon>
        <taxon>Peronospora</taxon>
    </lineage>
</organism>
<name>A0AAU9L1M7_9STRA</name>
<dbReference type="PROSITE" id="PS51193">
    <property type="entry name" value="HELICASE_ATP_BIND_2"/>
    <property type="match status" value="1"/>
</dbReference>
<dbReference type="GO" id="GO:0016787">
    <property type="term" value="F:hydrolase activity"/>
    <property type="evidence" value="ECO:0007669"/>
    <property type="project" value="UniProtKB-KW"/>
</dbReference>
<dbReference type="EMBL" id="CAKKTJ010000324">
    <property type="protein sequence ID" value="CAH0480472.1"/>
    <property type="molecule type" value="Genomic_DNA"/>
</dbReference>
<dbReference type="PANTHER" id="PTHR11472:SF34">
    <property type="entry name" value="REGULATOR OF TELOMERE ELONGATION HELICASE 1"/>
    <property type="match status" value="1"/>
</dbReference>
<dbReference type="GO" id="GO:0045910">
    <property type="term" value="P:negative regulation of DNA recombination"/>
    <property type="evidence" value="ECO:0007669"/>
    <property type="project" value="TreeGrafter"/>
</dbReference>
<dbReference type="PANTHER" id="PTHR11472">
    <property type="entry name" value="DNA REPAIR DEAD HELICASE RAD3/XP-D SUBFAMILY MEMBER"/>
    <property type="match status" value="1"/>
</dbReference>
<dbReference type="InterPro" id="IPR014013">
    <property type="entry name" value="Helic_SF1/SF2_ATP-bd_DinG/Rad3"/>
</dbReference>